<evidence type="ECO:0000313" key="2">
    <source>
        <dbReference type="Proteomes" id="UP000000238"/>
    </source>
</evidence>
<dbReference type="KEGG" id="hch:HCH_00474"/>
<dbReference type="RefSeq" id="WP_011394460.1">
    <property type="nucleotide sequence ID" value="NC_007645.1"/>
</dbReference>
<proteinExistence type="predicted"/>
<dbReference type="Proteomes" id="UP000000238">
    <property type="component" value="Chromosome"/>
</dbReference>
<name>Q2SPP1_HAHCH</name>
<gene>
    <name evidence="1" type="ordered locus">HCH_00474</name>
</gene>
<protein>
    <submittedName>
        <fullName evidence="1">Uncharacterized protein</fullName>
    </submittedName>
</protein>
<dbReference type="AlphaFoldDB" id="Q2SPP1"/>
<dbReference type="EMBL" id="CP000155">
    <property type="protein sequence ID" value="ABC27383.1"/>
    <property type="molecule type" value="Genomic_DNA"/>
</dbReference>
<dbReference type="HOGENOM" id="CLU_2879619_0_0_6"/>
<reference evidence="1 2" key="1">
    <citation type="journal article" date="2005" name="Nucleic Acids Res.">
        <title>Genomic blueprint of Hahella chejuensis, a marine microbe producing an algicidal agent.</title>
        <authorList>
            <person name="Jeong H."/>
            <person name="Yim J.H."/>
            <person name="Lee C."/>
            <person name="Choi S.-H."/>
            <person name="Park Y.K."/>
            <person name="Yoon S.H."/>
            <person name="Hur C.-G."/>
            <person name="Kang H.-Y."/>
            <person name="Kim D."/>
            <person name="Lee H.H."/>
            <person name="Park K.H."/>
            <person name="Park S.-H."/>
            <person name="Park H.-S."/>
            <person name="Lee H.K."/>
            <person name="Oh T.K."/>
            <person name="Kim J.F."/>
        </authorList>
    </citation>
    <scope>NUCLEOTIDE SEQUENCE [LARGE SCALE GENOMIC DNA]</scope>
    <source>
        <strain evidence="1 2">KCTC 2396</strain>
    </source>
</reference>
<organism evidence="1 2">
    <name type="scientific">Hahella chejuensis (strain KCTC 2396)</name>
    <dbReference type="NCBI Taxonomy" id="349521"/>
    <lineage>
        <taxon>Bacteria</taxon>
        <taxon>Pseudomonadati</taxon>
        <taxon>Pseudomonadota</taxon>
        <taxon>Gammaproteobacteria</taxon>
        <taxon>Oceanospirillales</taxon>
        <taxon>Hahellaceae</taxon>
        <taxon>Hahella</taxon>
    </lineage>
</organism>
<evidence type="ECO:0000313" key="1">
    <source>
        <dbReference type="EMBL" id="ABC27383.1"/>
    </source>
</evidence>
<sequence length="63" mass="7189">MQETSLVEGRFCAHEGSGGWVKESLYCDKKWLGYKQKQCLRYCICGGFLSNRPLGLTPVMKKE</sequence>
<accession>Q2SPP1</accession>
<keyword evidence="2" id="KW-1185">Reference proteome</keyword>